<feature type="transmembrane region" description="Helical" evidence="7">
    <location>
        <begin position="126"/>
        <end position="147"/>
    </location>
</feature>
<evidence type="ECO:0000256" key="3">
    <source>
        <dbReference type="ARBA" id="ARBA00022475"/>
    </source>
</evidence>
<feature type="domain" description="ABC transmembrane type-1" evidence="8">
    <location>
        <begin position="89"/>
        <end position="299"/>
    </location>
</feature>
<evidence type="ECO:0000259" key="8">
    <source>
        <dbReference type="PROSITE" id="PS50928"/>
    </source>
</evidence>
<dbReference type="Gene3D" id="1.10.3720.10">
    <property type="entry name" value="MetI-like"/>
    <property type="match status" value="1"/>
</dbReference>
<evidence type="ECO:0000256" key="6">
    <source>
        <dbReference type="ARBA" id="ARBA00023136"/>
    </source>
</evidence>
<dbReference type="Proteomes" id="UP000824135">
    <property type="component" value="Unassembled WGS sequence"/>
</dbReference>
<organism evidence="9 10">
    <name type="scientific">Candidatus Borkfalkia excrementavium</name>
    <dbReference type="NCBI Taxonomy" id="2838505"/>
    <lineage>
        <taxon>Bacteria</taxon>
        <taxon>Bacillati</taxon>
        <taxon>Bacillota</taxon>
        <taxon>Clostridia</taxon>
        <taxon>Christensenellales</taxon>
        <taxon>Christensenellaceae</taxon>
        <taxon>Candidatus Borkfalkia</taxon>
    </lineage>
</organism>
<dbReference type="GO" id="GO:0005886">
    <property type="term" value="C:plasma membrane"/>
    <property type="evidence" value="ECO:0007669"/>
    <property type="project" value="UniProtKB-SubCell"/>
</dbReference>
<dbReference type="Pfam" id="PF00528">
    <property type="entry name" value="BPD_transp_1"/>
    <property type="match status" value="1"/>
</dbReference>
<keyword evidence="4 7" id="KW-0812">Transmembrane</keyword>
<comment type="caution">
    <text evidence="9">The sequence shown here is derived from an EMBL/GenBank/DDBJ whole genome shotgun (WGS) entry which is preliminary data.</text>
</comment>
<evidence type="ECO:0000313" key="10">
    <source>
        <dbReference type="Proteomes" id="UP000824135"/>
    </source>
</evidence>
<keyword evidence="6 7" id="KW-0472">Membrane</keyword>
<feature type="transmembrane region" description="Helical" evidence="7">
    <location>
        <begin position="178"/>
        <end position="199"/>
    </location>
</feature>
<feature type="transmembrane region" description="Helical" evidence="7">
    <location>
        <begin position="21"/>
        <end position="40"/>
    </location>
</feature>
<dbReference type="AlphaFoldDB" id="A0A9D2CGY4"/>
<dbReference type="PANTHER" id="PTHR30193:SF37">
    <property type="entry name" value="INNER MEMBRANE ABC TRANSPORTER PERMEASE PROTEIN YCJO"/>
    <property type="match status" value="1"/>
</dbReference>
<feature type="transmembrane region" description="Helical" evidence="7">
    <location>
        <begin position="220"/>
        <end position="244"/>
    </location>
</feature>
<evidence type="ECO:0000256" key="4">
    <source>
        <dbReference type="ARBA" id="ARBA00022692"/>
    </source>
</evidence>
<dbReference type="InterPro" id="IPR000515">
    <property type="entry name" value="MetI-like"/>
</dbReference>
<dbReference type="GO" id="GO:0055085">
    <property type="term" value="P:transmembrane transport"/>
    <property type="evidence" value="ECO:0007669"/>
    <property type="project" value="InterPro"/>
</dbReference>
<dbReference type="InterPro" id="IPR035906">
    <property type="entry name" value="MetI-like_sf"/>
</dbReference>
<proteinExistence type="inferred from homology"/>
<keyword evidence="3" id="KW-1003">Cell membrane</keyword>
<comment type="similarity">
    <text evidence="7">Belongs to the binding-protein-dependent transport system permease family.</text>
</comment>
<evidence type="ECO:0000256" key="2">
    <source>
        <dbReference type="ARBA" id="ARBA00022448"/>
    </source>
</evidence>
<dbReference type="PANTHER" id="PTHR30193">
    <property type="entry name" value="ABC TRANSPORTER PERMEASE PROTEIN"/>
    <property type="match status" value="1"/>
</dbReference>
<dbReference type="PROSITE" id="PS50928">
    <property type="entry name" value="ABC_TM1"/>
    <property type="match status" value="1"/>
</dbReference>
<name>A0A9D2CGY4_9FIRM</name>
<gene>
    <name evidence="9" type="ORF">H9728_06115</name>
</gene>
<dbReference type="InterPro" id="IPR051393">
    <property type="entry name" value="ABC_transporter_permease"/>
</dbReference>
<evidence type="ECO:0000313" key="9">
    <source>
        <dbReference type="EMBL" id="HIY78602.1"/>
    </source>
</evidence>
<evidence type="ECO:0000256" key="1">
    <source>
        <dbReference type="ARBA" id="ARBA00004651"/>
    </source>
</evidence>
<keyword evidence="5 7" id="KW-1133">Transmembrane helix</keyword>
<keyword evidence="2 7" id="KW-0813">Transport</keyword>
<evidence type="ECO:0000256" key="7">
    <source>
        <dbReference type="RuleBase" id="RU363032"/>
    </source>
</evidence>
<dbReference type="CDD" id="cd06261">
    <property type="entry name" value="TM_PBP2"/>
    <property type="match status" value="1"/>
</dbReference>
<protein>
    <submittedName>
        <fullName evidence="9">Sugar ABC transporter permease</fullName>
    </submittedName>
</protein>
<evidence type="ECO:0000256" key="5">
    <source>
        <dbReference type="ARBA" id="ARBA00022989"/>
    </source>
</evidence>
<comment type="subcellular location">
    <subcellularLocation>
        <location evidence="1 7">Cell membrane</location>
        <topology evidence="1 7">Multi-pass membrane protein</topology>
    </subcellularLocation>
</comment>
<dbReference type="EMBL" id="DXCO01000038">
    <property type="protein sequence ID" value="HIY78602.1"/>
    <property type="molecule type" value="Genomic_DNA"/>
</dbReference>
<reference evidence="9" key="1">
    <citation type="journal article" date="2021" name="PeerJ">
        <title>Extensive microbial diversity within the chicken gut microbiome revealed by metagenomics and culture.</title>
        <authorList>
            <person name="Gilroy R."/>
            <person name="Ravi A."/>
            <person name="Getino M."/>
            <person name="Pursley I."/>
            <person name="Horton D.L."/>
            <person name="Alikhan N.F."/>
            <person name="Baker D."/>
            <person name="Gharbi K."/>
            <person name="Hall N."/>
            <person name="Watson M."/>
            <person name="Adriaenssens E.M."/>
            <person name="Foster-Nyarko E."/>
            <person name="Jarju S."/>
            <person name="Secka A."/>
            <person name="Antonio M."/>
            <person name="Oren A."/>
            <person name="Chaudhuri R.R."/>
            <person name="La Ragione R."/>
            <person name="Hildebrand F."/>
            <person name="Pallen M.J."/>
        </authorList>
    </citation>
    <scope>NUCLEOTIDE SEQUENCE</scope>
    <source>
        <strain evidence="9">CHK199-9574</strain>
    </source>
</reference>
<dbReference type="SUPFAM" id="SSF161098">
    <property type="entry name" value="MetI-like"/>
    <property type="match status" value="1"/>
</dbReference>
<accession>A0A9D2CGY4</accession>
<reference evidence="9" key="2">
    <citation type="submission" date="2021-04" db="EMBL/GenBank/DDBJ databases">
        <authorList>
            <person name="Gilroy R."/>
        </authorList>
    </citation>
    <scope>NUCLEOTIDE SEQUENCE</scope>
    <source>
        <strain evidence="9">CHK199-9574</strain>
    </source>
</reference>
<feature type="transmembrane region" description="Helical" evidence="7">
    <location>
        <begin position="280"/>
        <end position="303"/>
    </location>
</feature>
<feature type="transmembrane region" description="Helical" evidence="7">
    <location>
        <begin position="93"/>
        <end position="114"/>
    </location>
</feature>
<sequence length="312" mass="35488">MKSFFSKDRMPKPFRKGLAPFIILMLAVPVLWFIVFYVMININSIIMAFRVIDGIGSDGRLEYVWGLGNFKTFFEEFRINLPSGIQVALKNTMKYFCLNFFLIVPATFFVAYFMYKKIAGYKFFRVLFYSPSIISATAMVIMYKNIIGGYGPLYELMEVFGVRLPALLTDSATATPTILVYCVWVGFGVNIVLYQGAMGRIPEDVIEAGKIDGISWWRELFNVVTPMVWPTISTTLIFAMTGLFNSSGPILLFGMDGQFNTTTINYFIYAQVHDASVYNYPAAIGIFFTVVSLPIVFGFRWLMNKVDPDVEY</sequence>